<keyword evidence="2" id="KW-0812">Transmembrane</keyword>
<keyword evidence="2" id="KW-0472">Membrane</keyword>
<evidence type="ECO:0000313" key="3">
    <source>
        <dbReference type="EMBL" id="PRY95381.1"/>
    </source>
</evidence>
<reference evidence="3 4" key="1">
    <citation type="submission" date="2018-03" db="EMBL/GenBank/DDBJ databases">
        <title>Genomic Encyclopedia of Archaeal and Bacterial Type Strains, Phase II (KMG-II): from individual species to whole genera.</title>
        <authorList>
            <person name="Goeker M."/>
        </authorList>
    </citation>
    <scope>NUCLEOTIDE SEQUENCE [LARGE SCALE GENOMIC DNA]</scope>
    <source>
        <strain evidence="3 4">DSM 29318</strain>
    </source>
</reference>
<keyword evidence="4" id="KW-1185">Reference proteome</keyword>
<protein>
    <submittedName>
        <fullName evidence="3">Uncharacterized protein</fullName>
    </submittedName>
</protein>
<accession>A0A2T0X8V8</accession>
<evidence type="ECO:0000256" key="2">
    <source>
        <dbReference type="SAM" id="Phobius"/>
    </source>
</evidence>
<dbReference type="EMBL" id="PVTT01000001">
    <property type="protein sequence ID" value="PRY95381.1"/>
    <property type="molecule type" value="Genomic_DNA"/>
</dbReference>
<organism evidence="3 4">
    <name type="scientific">Hasllibacter halocynthiae</name>
    <dbReference type="NCBI Taxonomy" id="595589"/>
    <lineage>
        <taxon>Bacteria</taxon>
        <taxon>Pseudomonadati</taxon>
        <taxon>Pseudomonadota</taxon>
        <taxon>Alphaproteobacteria</taxon>
        <taxon>Rhodobacterales</taxon>
        <taxon>Roseobacteraceae</taxon>
        <taxon>Hasllibacter</taxon>
    </lineage>
</organism>
<keyword evidence="2" id="KW-1133">Transmembrane helix</keyword>
<feature type="transmembrane region" description="Helical" evidence="2">
    <location>
        <begin position="49"/>
        <end position="71"/>
    </location>
</feature>
<evidence type="ECO:0000256" key="1">
    <source>
        <dbReference type="SAM" id="MobiDB-lite"/>
    </source>
</evidence>
<proteinExistence type="predicted"/>
<feature type="transmembrane region" description="Helical" evidence="2">
    <location>
        <begin position="83"/>
        <end position="101"/>
    </location>
</feature>
<feature type="region of interest" description="Disordered" evidence="1">
    <location>
        <begin position="1"/>
        <end position="21"/>
    </location>
</feature>
<sequence>MTMTAEFASGPAGGAAPAAGGPAIPHEVTSAPWGYVIAARKAEGRAMRIVRLAAGALGVAALLGAGALWLAPGAVPAPDARPMTLAGSASLLMLGVWLLTLGRERGALEAQVDHRRAEVRVMLRMRSGAARLLARHGFQDLAEIAVEGDALVLTGQDGRRLLSRRLGT</sequence>
<dbReference type="AlphaFoldDB" id="A0A2T0X8V8"/>
<comment type="caution">
    <text evidence="3">The sequence shown here is derived from an EMBL/GenBank/DDBJ whole genome shotgun (WGS) entry which is preliminary data.</text>
</comment>
<name>A0A2T0X8V8_9RHOB</name>
<evidence type="ECO:0000313" key="4">
    <source>
        <dbReference type="Proteomes" id="UP000238801"/>
    </source>
</evidence>
<dbReference type="Proteomes" id="UP000238801">
    <property type="component" value="Unassembled WGS sequence"/>
</dbReference>
<gene>
    <name evidence="3" type="ORF">BCF33_0999</name>
</gene>
<dbReference type="RefSeq" id="WP_106159765.1">
    <property type="nucleotide sequence ID" value="NZ_PVTT01000001.1"/>
</dbReference>